<evidence type="ECO:0000259" key="12">
    <source>
        <dbReference type="PROSITE" id="PS51172"/>
    </source>
</evidence>
<keyword evidence="8 9" id="KW-0624">Polysaccharide degradation</keyword>
<gene>
    <name evidence="13" type="ORF">ACFSC9_15410</name>
</gene>
<dbReference type="PROSITE" id="PS51172">
    <property type="entry name" value="CBM3"/>
    <property type="match status" value="1"/>
</dbReference>
<keyword evidence="6 9" id="KW-0119">Carbohydrate metabolism</keyword>
<keyword evidence="4 9" id="KW-0378">Hydrolase</keyword>
<dbReference type="Proteomes" id="UP001597233">
    <property type="component" value="Unassembled WGS sequence"/>
</dbReference>
<evidence type="ECO:0000256" key="11">
    <source>
        <dbReference type="SAM" id="SignalP"/>
    </source>
</evidence>
<evidence type="ECO:0000256" key="10">
    <source>
        <dbReference type="SAM" id="MobiDB-lite"/>
    </source>
</evidence>
<accession>A0ABW4RL20</accession>
<evidence type="ECO:0000313" key="13">
    <source>
        <dbReference type="EMBL" id="MFD1886888.1"/>
    </source>
</evidence>
<feature type="chain" id="PRO_5046047506" description="Endoglucanase" evidence="11">
    <location>
        <begin position="34"/>
        <end position="523"/>
    </location>
</feature>
<dbReference type="InterPro" id="IPR036966">
    <property type="entry name" value="CBM3_sf"/>
</dbReference>
<comment type="catalytic activity">
    <reaction evidence="1 9">
        <text>Endohydrolysis of (1-&gt;4)-beta-D-glucosidic linkages in cellulose, lichenin and cereal beta-D-glucans.</text>
        <dbReference type="EC" id="3.2.1.4"/>
    </reaction>
</comment>
<evidence type="ECO:0000313" key="14">
    <source>
        <dbReference type="Proteomes" id="UP001597233"/>
    </source>
</evidence>
<evidence type="ECO:0000256" key="3">
    <source>
        <dbReference type="ARBA" id="ARBA00022729"/>
    </source>
</evidence>
<reference evidence="14" key="1">
    <citation type="journal article" date="2019" name="Int. J. Syst. Evol. Microbiol.">
        <title>The Global Catalogue of Microorganisms (GCM) 10K type strain sequencing project: providing services to taxonomists for standard genome sequencing and annotation.</title>
        <authorList>
            <consortium name="The Broad Institute Genomics Platform"/>
            <consortium name="The Broad Institute Genome Sequencing Center for Infectious Disease"/>
            <person name="Wu L."/>
            <person name="Ma J."/>
        </authorList>
    </citation>
    <scope>NUCLEOTIDE SEQUENCE [LARGE SCALE GENOMIC DNA]</scope>
    <source>
        <strain evidence="14">CCUG 54950</strain>
    </source>
</reference>
<keyword evidence="5 9" id="KW-0136">Cellulose degradation</keyword>
<organism evidence="13 14">
    <name type="scientific">Paenibacillus wenxiniae</name>
    <dbReference type="NCBI Taxonomy" id="1636843"/>
    <lineage>
        <taxon>Bacteria</taxon>
        <taxon>Bacillati</taxon>
        <taxon>Bacillota</taxon>
        <taxon>Bacilli</taxon>
        <taxon>Bacillales</taxon>
        <taxon>Paenibacillaceae</taxon>
        <taxon>Paenibacillus</taxon>
    </lineage>
</organism>
<dbReference type="Gene3D" id="3.20.20.80">
    <property type="entry name" value="Glycosidases"/>
    <property type="match status" value="1"/>
</dbReference>
<dbReference type="SMART" id="SM01067">
    <property type="entry name" value="CBM_3"/>
    <property type="match status" value="1"/>
</dbReference>
<evidence type="ECO:0000256" key="2">
    <source>
        <dbReference type="ARBA" id="ARBA00005641"/>
    </source>
</evidence>
<dbReference type="InterPro" id="IPR001547">
    <property type="entry name" value="Glyco_hydro_5"/>
</dbReference>
<feature type="domain" description="CBM3" evidence="12">
    <location>
        <begin position="372"/>
        <end position="523"/>
    </location>
</feature>
<dbReference type="RefSeq" id="WP_347326582.1">
    <property type="nucleotide sequence ID" value="NZ_JBCGUH010000013.1"/>
</dbReference>
<name>A0ABW4RL20_9BACL</name>
<evidence type="ECO:0000256" key="8">
    <source>
        <dbReference type="ARBA" id="ARBA00023326"/>
    </source>
</evidence>
<keyword evidence="14" id="KW-1185">Reference proteome</keyword>
<protein>
    <recommendedName>
        <fullName evidence="9">Endoglucanase</fullName>
        <ecNumber evidence="9">3.2.1.4</ecNumber>
    </recommendedName>
</protein>
<dbReference type="EMBL" id="JBHUEH010000022">
    <property type="protein sequence ID" value="MFD1886888.1"/>
    <property type="molecule type" value="Genomic_DNA"/>
</dbReference>
<feature type="region of interest" description="Disordered" evidence="10">
    <location>
        <begin position="327"/>
        <end position="376"/>
    </location>
</feature>
<keyword evidence="7 9" id="KW-0326">Glycosidase</keyword>
<feature type="signal peptide" evidence="11">
    <location>
        <begin position="1"/>
        <end position="33"/>
    </location>
</feature>
<dbReference type="SUPFAM" id="SSF51445">
    <property type="entry name" value="(Trans)glycosidases"/>
    <property type="match status" value="1"/>
</dbReference>
<dbReference type="Gene3D" id="2.60.40.710">
    <property type="entry name" value="Endoglucanase-like"/>
    <property type="match status" value="1"/>
</dbReference>
<evidence type="ECO:0000256" key="6">
    <source>
        <dbReference type="ARBA" id="ARBA00023277"/>
    </source>
</evidence>
<comment type="similarity">
    <text evidence="2 9">Belongs to the glycosyl hydrolase 5 (cellulase A) family.</text>
</comment>
<proteinExistence type="inferred from homology"/>
<dbReference type="EC" id="3.2.1.4" evidence="9"/>
<comment type="caution">
    <text evidence="13">The sequence shown here is derived from an EMBL/GenBank/DDBJ whole genome shotgun (WGS) entry which is preliminary data.</text>
</comment>
<evidence type="ECO:0000256" key="1">
    <source>
        <dbReference type="ARBA" id="ARBA00000966"/>
    </source>
</evidence>
<dbReference type="InterPro" id="IPR018087">
    <property type="entry name" value="Glyco_hydro_5_CS"/>
</dbReference>
<dbReference type="InterPro" id="IPR001956">
    <property type="entry name" value="CBM3"/>
</dbReference>
<dbReference type="Pfam" id="PF00942">
    <property type="entry name" value="CBM_3"/>
    <property type="match status" value="1"/>
</dbReference>
<keyword evidence="3 11" id="KW-0732">Signal</keyword>
<evidence type="ECO:0000256" key="9">
    <source>
        <dbReference type="RuleBase" id="RU361153"/>
    </source>
</evidence>
<dbReference type="InterPro" id="IPR008965">
    <property type="entry name" value="CBM2/CBM3_carb-bd_dom_sf"/>
</dbReference>
<dbReference type="PROSITE" id="PS00659">
    <property type="entry name" value="GLYCOSYL_HYDROL_F5"/>
    <property type="match status" value="1"/>
</dbReference>
<sequence length="523" mass="56352">MWMNSWKRWTAGASAAVLALSLGMSAWSSPVSAATTPVSKHGQLSVANGKLVDASGKPLQLRGMSSHGIQWYGNYVNRDTMKWLRDDWGISVFRVAMYTAENGYISNPSVANKVKEAVAAAKDLGVYIIIDWHILSDNDPNIYKTQAKSFFSEMAGLYGNLPNVIYEIANEPNGGVTWNGQIRPYALEVTQTIRAKDPDNPIIVGTGTWSQDIQDAADNQLPDKNTLYALHFYAGTHGQYLRDRLDYALGKKAAIFVTEWGTSDASGNGGPYLSDSKTWIDFLNSRGVSWVNWSLSDKTEASAALLPGASSTGGWSTNNLTTSGKFVREQTRAGSTNLDSGTTPDPGTGSGGSGSEPGNGGGTTPSEPSNPTNGSLVLQYRSADNNVADNALRPIFKIKNNGSTAVKWSDLKVRYYFNNDGKSGDQTFIDWANIGGSNVTTTSAAVTNSTATANRYVEFSFNSAAGTIPAGGQSGEVHARIHPTDWSNYDESNDYSYGSTSFGDWTKMTVYEQGKLVWGVEPK</sequence>
<evidence type="ECO:0000256" key="7">
    <source>
        <dbReference type="ARBA" id="ARBA00023295"/>
    </source>
</evidence>
<evidence type="ECO:0000256" key="5">
    <source>
        <dbReference type="ARBA" id="ARBA00023001"/>
    </source>
</evidence>
<dbReference type="PANTHER" id="PTHR34142">
    <property type="entry name" value="ENDO-BETA-1,4-GLUCANASE A"/>
    <property type="match status" value="1"/>
</dbReference>
<feature type="compositionally biased region" description="Gly residues" evidence="10">
    <location>
        <begin position="348"/>
        <end position="363"/>
    </location>
</feature>
<dbReference type="SUPFAM" id="SSF49384">
    <property type="entry name" value="Carbohydrate-binding domain"/>
    <property type="match status" value="1"/>
</dbReference>
<dbReference type="InterPro" id="IPR017853">
    <property type="entry name" value="GH"/>
</dbReference>
<evidence type="ECO:0000256" key="4">
    <source>
        <dbReference type="ARBA" id="ARBA00022801"/>
    </source>
</evidence>
<dbReference type="PANTHER" id="PTHR34142:SF1">
    <property type="entry name" value="GLYCOSIDE HYDROLASE FAMILY 5 DOMAIN-CONTAINING PROTEIN"/>
    <property type="match status" value="1"/>
</dbReference>
<dbReference type="Pfam" id="PF00150">
    <property type="entry name" value="Cellulase"/>
    <property type="match status" value="1"/>
</dbReference>